<feature type="compositionally biased region" description="Low complexity" evidence="2">
    <location>
        <begin position="875"/>
        <end position="900"/>
    </location>
</feature>
<dbReference type="OMA" id="NGFNIKH"/>
<evidence type="ECO:0000259" key="3">
    <source>
        <dbReference type="PROSITE" id="PS51391"/>
    </source>
</evidence>
<feature type="region of interest" description="Disordered" evidence="2">
    <location>
        <begin position="311"/>
        <end position="350"/>
    </location>
</feature>
<feature type="compositionally biased region" description="Polar residues" evidence="2">
    <location>
        <begin position="790"/>
        <end position="804"/>
    </location>
</feature>
<dbReference type="PROSITE" id="PS51391">
    <property type="entry name" value="CID"/>
    <property type="match status" value="1"/>
</dbReference>
<dbReference type="GO" id="GO:0005849">
    <property type="term" value="C:mRNA cleavage factor complex"/>
    <property type="evidence" value="ECO:0007669"/>
    <property type="project" value="TreeGrafter"/>
</dbReference>
<feature type="compositionally biased region" description="Polar residues" evidence="2">
    <location>
        <begin position="383"/>
        <end position="405"/>
    </location>
</feature>
<feature type="compositionally biased region" description="Polar residues" evidence="2">
    <location>
        <begin position="850"/>
        <end position="862"/>
    </location>
</feature>
<dbReference type="GO" id="GO:0000993">
    <property type="term" value="F:RNA polymerase II complex binding"/>
    <property type="evidence" value="ECO:0007669"/>
    <property type="project" value="InterPro"/>
</dbReference>
<sequence>MEMKNSRRSIDKSREPILKKPRLAEEDQRDLSSNGVARQFPQRISAAAGPGTGPLIQRFRANEKVEDTERDNSLREAYQQQQQELVREYKNALAELTFNSKPIITNLTIIAGENLHAAKWIAAAICTNIIEVPTEQKLPSLYLLDSIVKNIGRDYIKYFAARLPEVFCKAYRQVDSSIHPSMRHLFGTWKGVFPSSSLQIIEKELDFLPAINGSSSGVTATRPDSQSQRPPHSIHVNPKYLEARQRLQPSSRAKMTTSDNTGTMVTATEDAERPDKTTIIGNGRPWTDLSMKMNNIPRPQRETLSEHVNEKSTGAGYDDQGYVSDSPGRLDLGSGSGETERGLDSPWYGSGSNALKATAAAQRNAFDSKHGFPNHATPRPAQAVTQLQPTQGISNRSSTGISRNWKNSEEEEYMWDDMKSRLTDHGESISLRKDGWAPDDAKKLGFDDQLAPSHGERDIWSRVDRGTSTDSISIARTREAAYGQRTSSMWPLQEAQPVVDGLNHVNIASGISGKSEGCSTSLSGLSTSMGPSLARPGRQARTKGSVNADPRIGTLVNLLSGSGGALLQQGQHPLGPASALQRHSQSQNLTEQDHRQTQSQIDKRASPLAGQLSQAPHFQTTHDTSPIVPQSHIQPRTLRNLHSTLSQPSQHLQTSSSLMSSSQGHQIPCSQQSQSELMQSQPSGQTQKPLPQPSKFGTMGYSASCHSNDAITADILGNSSKSSLLAAIMKSGLLSSHSVTSGLPNLTFQDSGALPSHMNIQHSVASEPPPTHLATSSIAIVTPSSVLGPTSQANTSSLISSPQRSTLMPPLPPGPPPASSLPSTSSQMADIGNPLSSLLSSLVVKGLISASSTESQTPSAPQVPSRLEDKIPDLSKSSSMHVSSDPVSSTIPSSSGSELPFSEAASKTTNALSQATMTEKKDLIGVEFKPEIIRELHPPVISALFDDLLHRCCICGLRLRLQEQLDRHLEWHDLKKREQSSCNRVSRMWFKSLDDWVAGNMELSSGPISIVSMEGLVKPEDKSKPVVPADENQSVCVLCGEGFEDFYSHERDEWLYREAVYLTIPAGEGKMGTADESAAQGPIVHSNCISPSSAYELGLA</sequence>
<dbReference type="InterPro" id="IPR057242">
    <property type="entry name" value="PCFS4-like"/>
</dbReference>
<dbReference type="SMART" id="SM00582">
    <property type="entry name" value="RPR"/>
    <property type="match status" value="1"/>
</dbReference>
<dbReference type="SUPFAM" id="SSF48464">
    <property type="entry name" value="ENTH/VHS domain"/>
    <property type="match status" value="1"/>
</dbReference>
<dbReference type="Pfam" id="PF23228">
    <property type="entry name" value="zf_PCFS4"/>
    <property type="match status" value="1"/>
</dbReference>
<feature type="region of interest" description="Disordered" evidence="2">
    <location>
        <begin position="790"/>
        <end position="829"/>
    </location>
</feature>
<accession>A0A200R590</accession>
<feature type="compositionally biased region" description="Polar residues" evidence="2">
    <location>
        <begin position="581"/>
        <end position="590"/>
    </location>
</feature>
<feature type="region of interest" description="Disordered" evidence="2">
    <location>
        <begin position="443"/>
        <end position="464"/>
    </location>
</feature>
<dbReference type="PROSITE" id="PS00028">
    <property type="entry name" value="ZINC_FINGER_C2H2_1"/>
    <property type="match status" value="1"/>
</dbReference>
<feature type="region of interest" description="Disordered" evidence="2">
    <location>
        <begin position="367"/>
        <end position="405"/>
    </location>
</feature>
<evidence type="ECO:0000313" key="4">
    <source>
        <dbReference type="EMBL" id="OVA17858.1"/>
    </source>
</evidence>
<evidence type="ECO:0000256" key="2">
    <source>
        <dbReference type="SAM" id="MobiDB-lite"/>
    </source>
</evidence>
<dbReference type="InterPro" id="IPR006569">
    <property type="entry name" value="CID_dom"/>
</dbReference>
<dbReference type="InterPro" id="IPR013087">
    <property type="entry name" value="Znf_C2H2_type"/>
</dbReference>
<dbReference type="Pfam" id="PF04818">
    <property type="entry name" value="CID"/>
    <property type="match status" value="1"/>
</dbReference>
<dbReference type="FunFam" id="1.25.40.90:FF:000023">
    <property type="entry name" value="polyadenylation and cleavage factor homolog 4"/>
    <property type="match status" value="1"/>
</dbReference>
<feature type="compositionally biased region" description="Basic and acidic residues" evidence="2">
    <location>
        <begin position="1"/>
        <end position="30"/>
    </location>
</feature>
<dbReference type="GO" id="GO:0003729">
    <property type="term" value="F:mRNA binding"/>
    <property type="evidence" value="ECO:0007669"/>
    <property type="project" value="InterPro"/>
</dbReference>
<dbReference type="PANTHER" id="PTHR15921:SF3">
    <property type="entry name" value="PRE-MRNA CLEAVAGE COMPLEX 2 PROTEIN PCF11"/>
    <property type="match status" value="1"/>
</dbReference>
<feature type="compositionally biased region" description="Basic and acidic residues" evidence="2">
    <location>
        <begin position="454"/>
        <end position="464"/>
    </location>
</feature>
<dbReference type="Gene3D" id="1.25.40.90">
    <property type="match status" value="1"/>
</dbReference>
<dbReference type="Proteomes" id="UP000195402">
    <property type="component" value="Unassembled WGS sequence"/>
</dbReference>
<dbReference type="InterPro" id="IPR045154">
    <property type="entry name" value="PCF11-like"/>
</dbReference>
<comment type="caution">
    <text evidence="4">The sequence shown here is derived from an EMBL/GenBank/DDBJ whole genome shotgun (WGS) entry which is preliminary data.</text>
</comment>
<protein>
    <submittedName>
        <fullName evidence="4">CID domain</fullName>
    </submittedName>
</protein>
<feature type="region of interest" description="Disordered" evidence="2">
    <location>
        <begin position="216"/>
        <end position="238"/>
    </location>
</feature>
<keyword evidence="1" id="KW-0507">mRNA processing</keyword>
<dbReference type="InParanoid" id="A0A200R590"/>
<feature type="domain" description="CID" evidence="3">
    <location>
        <begin position="81"/>
        <end position="209"/>
    </location>
</feature>
<proteinExistence type="predicted"/>
<evidence type="ECO:0000256" key="1">
    <source>
        <dbReference type="ARBA" id="ARBA00022664"/>
    </source>
</evidence>
<feature type="compositionally biased region" description="Polar residues" evidence="2">
    <location>
        <begin position="611"/>
        <end position="630"/>
    </location>
</feature>
<keyword evidence="5" id="KW-1185">Reference proteome</keyword>
<dbReference type="GO" id="GO:0005737">
    <property type="term" value="C:cytoplasm"/>
    <property type="evidence" value="ECO:0007669"/>
    <property type="project" value="TreeGrafter"/>
</dbReference>
<name>A0A200R590_MACCD</name>
<feature type="compositionally biased region" description="Pro residues" evidence="2">
    <location>
        <begin position="809"/>
        <end position="819"/>
    </location>
</feature>
<feature type="region of interest" description="Disordered" evidence="2">
    <location>
        <begin position="850"/>
        <end position="902"/>
    </location>
</feature>
<dbReference type="OrthoDB" id="2129491at2759"/>
<dbReference type="FunCoup" id="A0A200R590">
    <property type="interactions" value="2318"/>
</dbReference>
<dbReference type="InterPro" id="IPR008942">
    <property type="entry name" value="ENTH_VHS"/>
</dbReference>
<feature type="region of interest" description="Disordered" evidence="2">
    <location>
        <begin position="567"/>
        <end position="630"/>
    </location>
</feature>
<feature type="compositionally biased region" description="Low complexity" evidence="2">
    <location>
        <begin position="649"/>
        <end position="683"/>
    </location>
</feature>
<feature type="compositionally biased region" description="Basic and acidic residues" evidence="2">
    <location>
        <begin position="591"/>
        <end position="605"/>
    </location>
</feature>
<organism evidence="4 5">
    <name type="scientific">Macleaya cordata</name>
    <name type="common">Five-seeded plume-poppy</name>
    <name type="synonym">Bocconia cordata</name>
    <dbReference type="NCBI Taxonomy" id="56857"/>
    <lineage>
        <taxon>Eukaryota</taxon>
        <taxon>Viridiplantae</taxon>
        <taxon>Streptophyta</taxon>
        <taxon>Embryophyta</taxon>
        <taxon>Tracheophyta</taxon>
        <taxon>Spermatophyta</taxon>
        <taxon>Magnoliopsida</taxon>
        <taxon>Ranunculales</taxon>
        <taxon>Papaveraceae</taxon>
        <taxon>Papaveroideae</taxon>
        <taxon>Macleaya</taxon>
    </lineage>
</organism>
<reference evidence="4 5" key="1">
    <citation type="journal article" date="2017" name="Mol. Plant">
        <title>The Genome of Medicinal Plant Macleaya cordata Provides New Insights into Benzylisoquinoline Alkaloids Metabolism.</title>
        <authorList>
            <person name="Liu X."/>
            <person name="Liu Y."/>
            <person name="Huang P."/>
            <person name="Ma Y."/>
            <person name="Qing Z."/>
            <person name="Tang Q."/>
            <person name="Cao H."/>
            <person name="Cheng P."/>
            <person name="Zheng Y."/>
            <person name="Yuan Z."/>
            <person name="Zhou Y."/>
            <person name="Liu J."/>
            <person name="Tang Z."/>
            <person name="Zhuo Y."/>
            <person name="Zhang Y."/>
            <person name="Yu L."/>
            <person name="Huang J."/>
            <person name="Yang P."/>
            <person name="Peng Q."/>
            <person name="Zhang J."/>
            <person name="Jiang W."/>
            <person name="Zhang Z."/>
            <person name="Lin K."/>
            <person name="Ro D.K."/>
            <person name="Chen X."/>
            <person name="Xiong X."/>
            <person name="Shang Y."/>
            <person name="Huang S."/>
            <person name="Zeng J."/>
        </authorList>
    </citation>
    <scope>NUCLEOTIDE SEQUENCE [LARGE SCALE GENOMIC DNA]</scope>
    <source>
        <strain evidence="5">cv. BLH2017</strain>
        <tissue evidence="4">Root</tissue>
    </source>
</reference>
<dbReference type="CDD" id="cd16982">
    <property type="entry name" value="CID_Pcf11"/>
    <property type="match status" value="1"/>
</dbReference>
<gene>
    <name evidence="4" type="ORF">BVC80_1835g253</name>
</gene>
<feature type="region of interest" description="Disordered" evidence="2">
    <location>
        <begin position="644"/>
        <end position="699"/>
    </location>
</feature>
<dbReference type="GO" id="GO:0031124">
    <property type="term" value="P:mRNA 3'-end processing"/>
    <property type="evidence" value="ECO:0007669"/>
    <property type="project" value="InterPro"/>
</dbReference>
<dbReference type="PANTHER" id="PTHR15921">
    <property type="entry name" value="PRE-MRNA CLEAVAGE COMPLEX II"/>
    <property type="match status" value="1"/>
</dbReference>
<feature type="compositionally biased region" description="Low complexity" evidence="2">
    <location>
        <begin position="515"/>
        <end position="533"/>
    </location>
</feature>
<dbReference type="GO" id="GO:0006369">
    <property type="term" value="P:termination of RNA polymerase II transcription"/>
    <property type="evidence" value="ECO:0007669"/>
    <property type="project" value="InterPro"/>
</dbReference>
<dbReference type="EMBL" id="MVGT01000437">
    <property type="protein sequence ID" value="OVA17858.1"/>
    <property type="molecule type" value="Genomic_DNA"/>
</dbReference>
<dbReference type="STRING" id="56857.A0A200R590"/>
<feature type="region of interest" description="Disordered" evidence="2">
    <location>
        <begin position="513"/>
        <end position="548"/>
    </location>
</feature>
<dbReference type="InterPro" id="IPR047415">
    <property type="entry name" value="Pcf11_CID"/>
</dbReference>
<dbReference type="AlphaFoldDB" id="A0A200R590"/>
<feature type="region of interest" description="Disordered" evidence="2">
    <location>
        <begin position="1"/>
        <end position="56"/>
    </location>
</feature>
<evidence type="ECO:0000313" key="5">
    <source>
        <dbReference type="Proteomes" id="UP000195402"/>
    </source>
</evidence>
<feature type="compositionally biased region" description="Polar residues" evidence="2">
    <location>
        <begin position="216"/>
        <end position="230"/>
    </location>
</feature>